<feature type="compositionally biased region" description="Basic and acidic residues" evidence="5">
    <location>
        <begin position="144"/>
        <end position="179"/>
    </location>
</feature>
<dbReference type="VEuPathDB" id="VectorBase:PPAPM1_008873"/>
<sequence>MCRGNVEEVYNWNYVEYENLPKPENSYVTPTEPYYVRENVNVHGIGYHAPTGLFIVTVARPKTGVPSTVNAFCAEKYRKGTNNPKVWGFPSYKINELLPEYFDSKRRSIRSPDIKNKYEFEEEMTEEKEKVEVTKVDKPEFEVNEKDKVLESDNPQEIEKDVTKSNSEDKENFKDDGTHNENNMALNAETMNMDNLEEKDVNVEENINTDDDESRKKWSSVNKHKDKDRNKNPVYHGSGHDHHTHAEKPNYSHGNYYNPDYSHNSHHGNKPSNSHYNKPHYSHVISKPHKNKYGTLSQIHTVHSHSHGHKEHYYVPLPYQEDKDKPTSTVPEPEYPNFISVFHPVVDNVCDRVWFIDSGVLGYVDGHKEVSRPSIWVVDLPTRGKCGEGPYPVSHRYEIPSNVLPGGTYHGLSYVSLDYKKGGTCDDVFVYFPAILTGRVNVYDFKNNKAWSFQDHYSFFPVISTSTFVQEDEKYTMNYGVFSITLGWRDARGYRTAYYISPTSTVEFGVSTEVLKQKDLAPLNYNSDDFKPIGNRGCETQAQIHVFDSKNGVIFYGDRHGLSLRCWNVRKPLTPDNVDVVYNDANLVYVHSMFIDEKGYLWALSNKNPHYFSYGLDTTKVNVRLYRVHVDDAIRGTYKPGDVIPTGVTHDAKTKKLYFGVPRRYSNIPYTLAEIDTRNYNPSEIRSPPFSKFNSQSGKEFTSIYQPVIDDCRRLWVLDVGQVDYKKHGNEYPTKNPEIIAFDLNQEGNPEVHRYKLEGDVARSPLGFGGFAVDVINPNGNCAKSDETYLYITNFIDNALIVYDMKNKNAWKFNDDSFKPEPGKSVFNHKGEQYSYIAGIFGITLGDRNKDGHRPAYYLAGSSTKVYSVNTASLKEKGASLKPTLLGERGFKTEAIALAYDPKTKVIFFVESDSRQVSCWNIQKELIPKNVGVIYTNAYFVFGTDIMVDADSTLWFMSNAHPPTELPKLDFDKRQIRLMYVPTHRAIRNLPCEVRKPK</sequence>
<evidence type="ECO:0000313" key="7">
    <source>
        <dbReference type="Proteomes" id="UP000092462"/>
    </source>
</evidence>
<name>A0A1B0D647_PHLPP</name>
<dbReference type="Pfam" id="PF03022">
    <property type="entry name" value="MRJP"/>
    <property type="match status" value="2"/>
</dbReference>
<evidence type="ECO:0000256" key="1">
    <source>
        <dbReference type="ARBA" id="ARBA00004613"/>
    </source>
</evidence>
<dbReference type="InterPro" id="IPR017996">
    <property type="entry name" value="MRJP/yellow-related"/>
</dbReference>
<dbReference type="GO" id="GO:0005576">
    <property type="term" value="C:extracellular region"/>
    <property type="evidence" value="ECO:0007669"/>
    <property type="project" value="UniProtKB-SubCell"/>
</dbReference>
<protein>
    <recommendedName>
        <fullName evidence="8">Yellow-related salivary protein</fullName>
    </recommendedName>
</protein>
<accession>A0A1B0D647</accession>
<proteinExistence type="inferred from homology"/>
<dbReference type="VEuPathDB" id="VectorBase:PPAPM1_004052"/>
<keyword evidence="7" id="KW-1185">Reference proteome</keyword>
<evidence type="ECO:0000256" key="5">
    <source>
        <dbReference type="SAM" id="MobiDB-lite"/>
    </source>
</evidence>
<keyword evidence="4" id="KW-0732">Signal</keyword>
<evidence type="ECO:0000313" key="6">
    <source>
        <dbReference type="EnsemblMetazoa" id="PPAI002956-PA"/>
    </source>
</evidence>
<feature type="compositionally biased region" description="Basic and acidic residues" evidence="5">
    <location>
        <begin position="238"/>
        <end position="250"/>
    </location>
</feature>
<feature type="region of interest" description="Disordered" evidence="5">
    <location>
        <begin position="144"/>
        <end position="182"/>
    </location>
</feature>
<dbReference type="Proteomes" id="UP000092462">
    <property type="component" value="Unassembled WGS sequence"/>
</dbReference>
<dbReference type="Gene3D" id="2.120.10.30">
    <property type="entry name" value="TolB, C-terminal domain"/>
    <property type="match status" value="3"/>
</dbReference>
<keyword evidence="3" id="KW-0964">Secreted</keyword>
<dbReference type="VEuPathDB" id="VectorBase:PPAPM1_005627"/>
<dbReference type="EMBL" id="AJVK01011959">
    <property type="status" value="NOT_ANNOTATED_CDS"/>
    <property type="molecule type" value="Genomic_DNA"/>
</dbReference>
<evidence type="ECO:0008006" key="8">
    <source>
        <dbReference type="Google" id="ProtNLM"/>
    </source>
</evidence>
<dbReference type="PANTHER" id="PTHR10009">
    <property type="entry name" value="PROTEIN YELLOW-RELATED"/>
    <property type="match status" value="1"/>
</dbReference>
<reference evidence="6" key="1">
    <citation type="submission" date="2022-08" db="UniProtKB">
        <authorList>
            <consortium name="EnsemblMetazoa"/>
        </authorList>
    </citation>
    <scope>IDENTIFICATION</scope>
    <source>
        <strain evidence="6">Israel</strain>
    </source>
</reference>
<dbReference type="InterPro" id="IPR011044">
    <property type="entry name" value="Quino_amine_DH_bsu"/>
</dbReference>
<dbReference type="VEuPathDB" id="VectorBase:PPAI002956"/>
<evidence type="ECO:0000256" key="4">
    <source>
        <dbReference type="ARBA" id="ARBA00022729"/>
    </source>
</evidence>
<dbReference type="AlphaFoldDB" id="A0A1B0D647"/>
<evidence type="ECO:0000256" key="3">
    <source>
        <dbReference type="ARBA" id="ARBA00022525"/>
    </source>
</evidence>
<comment type="subcellular location">
    <subcellularLocation>
        <location evidence="1">Secreted</location>
    </subcellularLocation>
</comment>
<evidence type="ECO:0000256" key="2">
    <source>
        <dbReference type="ARBA" id="ARBA00009127"/>
    </source>
</evidence>
<dbReference type="SUPFAM" id="SSF50969">
    <property type="entry name" value="YVTN repeat-like/Quinoprotein amine dehydrogenase"/>
    <property type="match status" value="1"/>
</dbReference>
<dbReference type="InterPro" id="IPR011042">
    <property type="entry name" value="6-blade_b-propeller_TolB-like"/>
</dbReference>
<organism evidence="6 7">
    <name type="scientific">Phlebotomus papatasi</name>
    <name type="common">Sandfly</name>
    <dbReference type="NCBI Taxonomy" id="29031"/>
    <lineage>
        <taxon>Eukaryota</taxon>
        <taxon>Metazoa</taxon>
        <taxon>Ecdysozoa</taxon>
        <taxon>Arthropoda</taxon>
        <taxon>Hexapoda</taxon>
        <taxon>Insecta</taxon>
        <taxon>Pterygota</taxon>
        <taxon>Neoptera</taxon>
        <taxon>Endopterygota</taxon>
        <taxon>Diptera</taxon>
        <taxon>Nematocera</taxon>
        <taxon>Psychodoidea</taxon>
        <taxon>Psychodidae</taxon>
        <taxon>Phlebotomus</taxon>
        <taxon>Phlebotomus</taxon>
    </lineage>
</organism>
<dbReference type="SUPFAM" id="SSF75011">
    <property type="entry name" value="3-carboxy-cis,cis-mucoante lactonizing enzyme"/>
    <property type="match status" value="1"/>
</dbReference>
<comment type="similarity">
    <text evidence="2">Belongs to the major royal jelly protein family.</text>
</comment>
<feature type="region of interest" description="Disordered" evidence="5">
    <location>
        <begin position="205"/>
        <end position="281"/>
    </location>
</feature>
<dbReference type="PANTHER" id="PTHR10009:SF18">
    <property type="entry name" value="PROTEIN YELLOW-LIKE PROTEIN"/>
    <property type="match status" value="1"/>
</dbReference>
<dbReference type="VEuPathDB" id="VectorBase:PPAPM1_010788"/>
<dbReference type="EnsemblMetazoa" id="PPAI002956-RA">
    <property type="protein sequence ID" value="PPAI002956-PA"/>
    <property type="gene ID" value="PPAI002956"/>
</dbReference>